<dbReference type="InterPro" id="IPR045712">
    <property type="entry name" value="DUF6068"/>
</dbReference>
<protein>
    <submittedName>
        <fullName evidence="2">Uncharacterized protein</fullName>
    </submittedName>
</protein>
<reference evidence="2 3" key="1">
    <citation type="submission" date="2020-04" db="EMBL/GenBank/DDBJ databases">
        <title>Draft genome of Pyxidicoccus fallax type strain.</title>
        <authorList>
            <person name="Whitworth D.E."/>
        </authorList>
    </citation>
    <scope>NUCLEOTIDE SEQUENCE [LARGE SCALE GENOMIC DNA]</scope>
    <source>
        <strain evidence="2 3">DSM 14698</strain>
    </source>
</reference>
<evidence type="ECO:0000313" key="2">
    <source>
        <dbReference type="EMBL" id="NMO16495.1"/>
    </source>
</evidence>
<feature type="region of interest" description="Disordered" evidence="1">
    <location>
        <begin position="13"/>
        <end position="61"/>
    </location>
</feature>
<sequence length="404" mass="41971">MLCAALALGAGCKSVEPQTARPSDGTTVGEGTGAQPTPDATPQGGATAQTPPGSGESPWQRARVGDRVAYSFSANRGGGRLQRPTTAVAGVVTLEVVAVEAPWAWLHVSFTGDGGAPLPQPRLAQPLVVPVRMDVTRTLEAPRQGAESTERSTAAGRTWEAKRYLDDRRPADGPMENRLYAMEPGPLYLTNGLLDASTTLSGFGDAGGSQLTLTEVRQGGGTTGAVPALTHPMGPGTWYDLRTDAGGTPSVQRTCLGAERGFVLRQVGTPVEGAAPCADLSQADVQPLEEAVLALISEAVGAPKEWPPRPQGAAPAVRDSVATSGKQVPALRFDVVDQLDGSPALRATAFAADPWDGALAGLAHEARFQPLSDTVYRTQKTGQRQYVEGSKLTGWGAWVPGAKP</sequence>
<feature type="compositionally biased region" description="Basic and acidic residues" evidence="1">
    <location>
        <begin position="159"/>
        <end position="171"/>
    </location>
</feature>
<dbReference type="EMBL" id="JABBJJ010000069">
    <property type="protein sequence ID" value="NMO16495.1"/>
    <property type="molecule type" value="Genomic_DNA"/>
</dbReference>
<evidence type="ECO:0000313" key="3">
    <source>
        <dbReference type="Proteomes" id="UP000518300"/>
    </source>
</evidence>
<evidence type="ECO:0000256" key="1">
    <source>
        <dbReference type="SAM" id="MobiDB-lite"/>
    </source>
</evidence>
<comment type="caution">
    <text evidence="2">The sequence shown here is derived from an EMBL/GenBank/DDBJ whole genome shotgun (WGS) entry which is preliminary data.</text>
</comment>
<gene>
    <name evidence="2" type="ORF">HG543_16755</name>
</gene>
<feature type="region of interest" description="Disordered" evidence="1">
    <location>
        <begin position="141"/>
        <end position="173"/>
    </location>
</feature>
<dbReference type="AlphaFoldDB" id="A0A848LGL9"/>
<organism evidence="2 3">
    <name type="scientific">Pyxidicoccus fallax</name>
    <dbReference type="NCBI Taxonomy" id="394095"/>
    <lineage>
        <taxon>Bacteria</taxon>
        <taxon>Pseudomonadati</taxon>
        <taxon>Myxococcota</taxon>
        <taxon>Myxococcia</taxon>
        <taxon>Myxococcales</taxon>
        <taxon>Cystobacterineae</taxon>
        <taxon>Myxococcaceae</taxon>
        <taxon>Pyxidicoccus</taxon>
    </lineage>
</organism>
<dbReference type="Pfam" id="PF19544">
    <property type="entry name" value="DUF6068"/>
    <property type="match status" value="1"/>
</dbReference>
<keyword evidence="3" id="KW-1185">Reference proteome</keyword>
<feature type="compositionally biased region" description="Polar residues" evidence="1">
    <location>
        <begin position="34"/>
        <end position="52"/>
    </location>
</feature>
<feature type="compositionally biased region" description="Polar residues" evidence="1">
    <location>
        <begin position="16"/>
        <end position="26"/>
    </location>
</feature>
<name>A0A848LGL9_9BACT</name>
<accession>A0A848LGL9</accession>
<proteinExistence type="predicted"/>
<dbReference type="Proteomes" id="UP000518300">
    <property type="component" value="Unassembled WGS sequence"/>
</dbReference>